<accession>A0A3E4R8X6</accession>
<dbReference type="AlphaFoldDB" id="A0A3E4R8X6"/>
<dbReference type="EMBL" id="QSRK01000004">
    <property type="protein sequence ID" value="RGL16324.1"/>
    <property type="molecule type" value="Genomic_DNA"/>
</dbReference>
<gene>
    <name evidence="1" type="ORF">DXC80_03910</name>
</gene>
<dbReference type="Proteomes" id="UP000260795">
    <property type="component" value="Unassembled WGS sequence"/>
</dbReference>
<evidence type="ECO:0000313" key="2">
    <source>
        <dbReference type="Proteomes" id="UP000260795"/>
    </source>
</evidence>
<protein>
    <submittedName>
        <fullName evidence="1">Uncharacterized protein</fullName>
    </submittedName>
</protein>
<evidence type="ECO:0000313" key="1">
    <source>
        <dbReference type="EMBL" id="RGL16324.1"/>
    </source>
</evidence>
<sequence>MEYSEQDYKIAQILYEKMKTLPIGTEISVSELGKLALEETTAEDGFIPMYKEWWPVMEALRKIMHKERKLRMDFTKHELLCEGLPFNIPFVLLKWGQRIYADEVKISNKFAKDNGKYGVKFVVYLYNKWVFSITCKPGVLVDPTYPPTYIIVEMDSSVRFSTLEESKEIIHFHRE</sequence>
<reference evidence="1 2" key="1">
    <citation type="submission" date="2018-08" db="EMBL/GenBank/DDBJ databases">
        <title>A genome reference for cultivated species of the human gut microbiota.</title>
        <authorList>
            <person name="Zou Y."/>
            <person name="Xue W."/>
            <person name="Luo G."/>
        </authorList>
    </citation>
    <scope>NUCLEOTIDE SEQUENCE [LARGE SCALE GENOMIC DNA]</scope>
    <source>
        <strain evidence="1 2">TF08-13</strain>
    </source>
</reference>
<name>A0A3E4R8X6_BACUN</name>
<organism evidence="1 2">
    <name type="scientific">Bacteroides uniformis</name>
    <dbReference type="NCBI Taxonomy" id="820"/>
    <lineage>
        <taxon>Bacteria</taxon>
        <taxon>Pseudomonadati</taxon>
        <taxon>Bacteroidota</taxon>
        <taxon>Bacteroidia</taxon>
        <taxon>Bacteroidales</taxon>
        <taxon>Bacteroidaceae</taxon>
        <taxon>Bacteroides</taxon>
    </lineage>
</organism>
<comment type="caution">
    <text evidence="1">The sequence shown here is derived from an EMBL/GenBank/DDBJ whole genome shotgun (WGS) entry which is preliminary data.</text>
</comment>
<dbReference type="RefSeq" id="WP_117680718.1">
    <property type="nucleotide sequence ID" value="NZ_QSRK01000004.1"/>
</dbReference>
<proteinExistence type="predicted"/>